<protein>
    <submittedName>
        <fullName evidence="10">GATA transcription factor 6</fullName>
    </submittedName>
</protein>
<dbReference type="InterPro" id="IPR013088">
    <property type="entry name" value="Znf_NHR/GATA"/>
</dbReference>
<evidence type="ECO:0000313" key="10">
    <source>
        <dbReference type="EMBL" id="KAJ6833767.1"/>
    </source>
</evidence>
<reference evidence="10" key="1">
    <citation type="journal article" date="2023" name="GigaByte">
        <title>Genome assembly of the bearded iris, Iris pallida Lam.</title>
        <authorList>
            <person name="Bruccoleri R.E."/>
            <person name="Oakeley E.J."/>
            <person name="Faust A.M.E."/>
            <person name="Altorfer M."/>
            <person name="Dessus-Babus S."/>
            <person name="Burckhardt D."/>
            <person name="Oertli M."/>
            <person name="Naumann U."/>
            <person name="Petersen F."/>
            <person name="Wong J."/>
        </authorList>
    </citation>
    <scope>NUCLEOTIDE SEQUENCE</scope>
    <source>
        <strain evidence="10">GSM-AAB239-AS_SAM_17_03QT</strain>
    </source>
</reference>
<dbReference type="GO" id="GO:0008270">
    <property type="term" value="F:zinc ion binding"/>
    <property type="evidence" value="ECO:0007669"/>
    <property type="project" value="UniProtKB-KW"/>
</dbReference>
<evidence type="ECO:0000256" key="4">
    <source>
        <dbReference type="ARBA" id="ARBA00022833"/>
    </source>
</evidence>
<dbReference type="Proteomes" id="UP001140949">
    <property type="component" value="Unassembled WGS sequence"/>
</dbReference>
<gene>
    <name evidence="10" type="ORF">M6B38_338720</name>
</gene>
<dbReference type="PANTHER" id="PTHR45658:SF92">
    <property type="entry name" value="GATA TRANSCRIPTION FACTOR 5"/>
    <property type="match status" value="1"/>
</dbReference>
<evidence type="ECO:0000256" key="6">
    <source>
        <dbReference type="PROSITE-ProRule" id="PRU00094"/>
    </source>
</evidence>
<dbReference type="GO" id="GO:0043565">
    <property type="term" value="F:sequence-specific DNA binding"/>
    <property type="evidence" value="ECO:0007669"/>
    <property type="project" value="InterPro"/>
</dbReference>
<dbReference type="EMBL" id="JANAVB010014797">
    <property type="protein sequence ID" value="KAJ6833767.1"/>
    <property type="molecule type" value="Genomic_DNA"/>
</dbReference>
<organism evidence="10 11">
    <name type="scientific">Iris pallida</name>
    <name type="common">Sweet iris</name>
    <dbReference type="NCBI Taxonomy" id="29817"/>
    <lineage>
        <taxon>Eukaryota</taxon>
        <taxon>Viridiplantae</taxon>
        <taxon>Streptophyta</taxon>
        <taxon>Embryophyta</taxon>
        <taxon>Tracheophyta</taxon>
        <taxon>Spermatophyta</taxon>
        <taxon>Magnoliopsida</taxon>
        <taxon>Liliopsida</taxon>
        <taxon>Asparagales</taxon>
        <taxon>Iridaceae</taxon>
        <taxon>Iridoideae</taxon>
        <taxon>Irideae</taxon>
        <taxon>Iris</taxon>
    </lineage>
</organism>
<proteinExistence type="inferred from homology"/>
<dbReference type="PANTHER" id="PTHR45658">
    <property type="entry name" value="GATA TRANSCRIPTION FACTOR"/>
    <property type="match status" value="1"/>
</dbReference>
<evidence type="ECO:0000259" key="9">
    <source>
        <dbReference type="PROSITE" id="PS50114"/>
    </source>
</evidence>
<dbReference type="GO" id="GO:0030154">
    <property type="term" value="P:cell differentiation"/>
    <property type="evidence" value="ECO:0007669"/>
    <property type="project" value="TreeGrafter"/>
</dbReference>
<dbReference type="InterPro" id="IPR051140">
    <property type="entry name" value="GATA_TF"/>
</dbReference>
<evidence type="ECO:0000256" key="2">
    <source>
        <dbReference type="ARBA" id="ARBA00022723"/>
    </source>
</evidence>
<evidence type="ECO:0000256" key="5">
    <source>
        <dbReference type="ARBA" id="ARBA00023159"/>
    </source>
</evidence>
<keyword evidence="2" id="KW-0479">Metal-binding</keyword>
<evidence type="ECO:0000256" key="1">
    <source>
        <dbReference type="ARBA" id="ARBA00005694"/>
    </source>
</evidence>
<comment type="similarity">
    <text evidence="1">Belongs to the type IV zinc-finger family. Class A subfamily.</text>
</comment>
<dbReference type="InterPro" id="IPR000679">
    <property type="entry name" value="Znf_GATA"/>
</dbReference>
<keyword evidence="11" id="KW-1185">Reference proteome</keyword>
<feature type="domain" description="GATA-type" evidence="9">
    <location>
        <begin position="247"/>
        <end position="283"/>
    </location>
</feature>
<feature type="region of interest" description="Disordered" evidence="8">
    <location>
        <begin position="130"/>
        <end position="239"/>
    </location>
</feature>
<keyword evidence="5" id="KW-0010">Activator</keyword>
<evidence type="ECO:0000256" key="3">
    <source>
        <dbReference type="ARBA" id="ARBA00022771"/>
    </source>
</evidence>
<dbReference type="Pfam" id="PF00320">
    <property type="entry name" value="GATA"/>
    <property type="match status" value="1"/>
</dbReference>
<dbReference type="CDD" id="cd00202">
    <property type="entry name" value="ZnF_GATA"/>
    <property type="match status" value="1"/>
</dbReference>
<sequence>MYVCLFLQVEMEMLCPVNHHHHHHQNGGVPGGDEGSLLTEEFVVDDLLDLDGLGGLTDAEKEAEEEQEKEKVVVVLDNNEDEAEAAEENNSNSSSLSSYLSPLSELALPAHDVAELEWVSRLMDDSLSEFPPVPSVKPPAQDFPAAAAAAKDKGKRSKRSRPSAAWYNWNGAPDSSSSSSTTTTTTSSASSSSSYSSPLVFFPPPPPPSKKQQKIPKKRGRKPKLPVSPSASAPGEAAYTSAAAAGGGAERRCSHCGVNKTPQWRAGPMGAKTLCNACGVRFKSGRLLPEYRPACSPTFLSHVHSNSHRKVLEMRRKKEAPAEDDDDPKGQSLGILVYLRAGPGIFLNRVAPVLCTFWPL</sequence>
<dbReference type="Gene3D" id="1.20.1270.10">
    <property type="match status" value="1"/>
</dbReference>
<feature type="compositionally biased region" description="Low complexity" evidence="8">
    <location>
        <begin position="175"/>
        <end position="200"/>
    </location>
</feature>
<dbReference type="SMART" id="SM00401">
    <property type="entry name" value="ZnF_GATA"/>
    <property type="match status" value="1"/>
</dbReference>
<name>A0AAX6GZP9_IRIPA</name>
<dbReference type="GO" id="GO:0005634">
    <property type="term" value="C:nucleus"/>
    <property type="evidence" value="ECO:0007669"/>
    <property type="project" value="TreeGrafter"/>
</dbReference>
<evidence type="ECO:0000256" key="8">
    <source>
        <dbReference type="SAM" id="MobiDB-lite"/>
    </source>
</evidence>
<feature type="compositionally biased region" description="Low complexity" evidence="8">
    <location>
        <begin position="225"/>
        <end position="239"/>
    </location>
</feature>
<dbReference type="SUPFAM" id="SSF57716">
    <property type="entry name" value="Glucocorticoid receptor-like (DNA-binding domain)"/>
    <property type="match status" value="1"/>
</dbReference>
<dbReference type="InterPro" id="IPR029048">
    <property type="entry name" value="HSP70_C_sf"/>
</dbReference>
<feature type="coiled-coil region" evidence="7">
    <location>
        <begin position="69"/>
        <end position="96"/>
    </location>
</feature>
<evidence type="ECO:0000256" key="7">
    <source>
        <dbReference type="SAM" id="Coils"/>
    </source>
</evidence>
<dbReference type="PROSITE" id="PS50114">
    <property type="entry name" value="GATA_ZN_FINGER_2"/>
    <property type="match status" value="1"/>
</dbReference>
<keyword evidence="7" id="KW-0175">Coiled coil</keyword>
<keyword evidence="3 6" id="KW-0863">Zinc-finger</keyword>
<reference evidence="10" key="2">
    <citation type="submission" date="2023-04" db="EMBL/GenBank/DDBJ databases">
        <authorList>
            <person name="Bruccoleri R.E."/>
            <person name="Oakeley E.J."/>
            <person name="Faust A.-M."/>
            <person name="Dessus-Babus S."/>
            <person name="Altorfer M."/>
            <person name="Burckhardt D."/>
            <person name="Oertli M."/>
            <person name="Naumann U."/>
            <person name="Petersen F."/>
            <person name="Wong J."/>
        </authorList>
    </citation>
    <scope>NUCLEOTIDE SEQUENCE</scope>
    <source>
        <strain evidence="10">GSM-AAB239-AS_SAM_17_03QT</strain>
        <tissue evidence="10">Leaf</tissue>
    </source>
</reference>
<dbReference type="GO" id="GO:0006355">
    <property type="term" value="P:regulation of DNA-templated transcription"/>
    <property type="evidence" value="ECO:0007669"/>
    <property type="project" value="InterPro"/>
</dbReference>
<keyword evidence="4" id="KW-0862">Zinc</keyword>
<accession>A0AAX6GZP9</accession>
<comment type="caution">
    <text evidence="10">The sequence shown here is derived from an EMBL/GenBank/DDBJ whole genome shotgun (WGS) entry which is preliminary data.</text>
</comment>
<dbReference type="Gene3D" id="3.30.50.10">
    <property type="entry name" value="Erythroid Transcription Factor GATA-1, subunit A"/>
    <property type="match status" value="1"/>
</dbReference>
<feature type="compositionally biased region" description="Basic residues" evidence="8">
    <location>
        <begin position="211"/>
        <end position="224"/>
    </location>
</feature>
<dbReference type="PROSITE" id="PS00344">
    <property type="entry name" value="GATA_ZN_FINGER_1"/>
    <property type="match status" value="1"/>
</dbReference>
<feature type="compositionally biased region" description="Low complexity" evidence="8">
    <location>
        <begin position="138"/>
        <end position="149"/>
    </location>
</feature>
<evidence type="ECO:0000313" key="11">
    <source>
        <dbReference type="Proteomes" id="UP001140949"/>
    </source>
</evidence>
<dbReference type="FunFam" id="3.30.50.10:FF:000018">
    <property type="entry name" value="GATA transcription factor"/>
    <property type="match status" value="1"/>
</dbReference>
<dbReference type="AlphaFoldDB" id="A0AAX6GZP9"/>